<evidence type="ECO:0000256" key="3">
    <source>
        <dbReference type="ARBA" id="ARBA00022634"/>
    </source>
</evidence>
<evidence type="ECO:0000256" key="7">
    <source>
        <dbReference type="ARBA" id="ARBA00022840"/>
    </source>
</evidence>
<keyword evidence="10" id="KW-0614">Plasmid</keyword>
<dbReference type="GO" id="GO:0005829">
    <property type="term" value="C:cytosol"/>
    <property type="evidence" value="ECO:0007669"/>
    <property type="project" value="TreeGrafter"/>
</dbReference>
<name>A0A7H0YH81_9BACL</name>
<dbReference type="PROSITE" id="PS00603">
    <property type="entry name" value="TK_CELLULAR_TYPE"/>
    <property type="match status" value="1"/>
</dbReference>
<evidence type="ECO:0000256" key="8">
    <source>
        <dbReference type="RuleBase" id="RU000544"/>
    </source>
</evidence>
<dbReference type="Proteomes" id="UP000516384">
    <property type="component" value="Plasmid pPlas1"/>
</dbReference>
<evidence type="ECO:0000256" key="9">
    <source>
        <dbReference type="RuleBase" id="RU004165"/>
    </source>
</evidence>
<dbReference type="GO" id="GO:0046104">
    <property type="term" value="P:thymidine metabolic process"/>
    <property type="evidence" value="ECO:0007669"/>
    <property type="project" value="TreeGrafter"/>
</dbReference>
<evidence type="ECO:0000313" key="10">
    <source>
        <dbReference type="EMBL" id="QNR70439.1"/>
    </source>
</evidence>
<dbReference type="GO" id="GO:0004797">
    <property type="term" value="F:thymidine kinase activity"/>
    <property type="evidence" value="ECO:0007669"/>
    <property type="project" value="UniProtKB-EC"/>
</dbReference>
<dbReference type="GO" id="GO:0071897">
    <property type="term" value="P:DNA biosynthetic process"/>
    <property type="evidence" value="ECO:0007669"/>
    <property type="project" value="UniProtKB-KW"/>
</dbReference>
<keyword evidence="6 8" id="KW-0418">Kinase</keyword>
<dbReference type="InterPro" id="IPR027417">
    <property type="entry name" value="P-loop_NTPase"/>
</dbReference>
<gene>
    <name evidence="10" type="ORF">IAQ67_28395</name>
</gene>
<dbReference type="Gene3D" id="3.30.60.20">
    <property type="match status" value="1"/>
</dbReference>
<comment type="similarity">
    <text evidence="1 9">Belongs to the thymidine kinase family.</text>
</comment>
<keyword evidence="3 8" id="KW-0237">DNA synthesis</keyword>
<dbReference type="EMBL" id="CP061173">
    <property type="protein sequence ID" value="QNR70439.1"/>
    <property type="molecule type" value="Genomic_DNA"/>
</dbReference>
<dbReference type="PANTHER" id="PTHR11441:SF0">
    <property type="entry name" value="THYMIDINE KINASE, CYTOSOLIC"/>
    <property type="match status" value="1"/>
</dbReference>
<evidence type="ECO:0000256" key="4">
    <source>
        <dbReference type="ARBA" id="ARBA00022679"/>
    </source>
</evidence>
<dbReference type="Pfam" id="PF00265">
    <property type="entry name" value="TK"/>
    <property type="match status" value="1"/>
</dbReference>
<protein>
    <recommendedName>
        <fullName evidence="2 8">Thymidine kinase</fullName>
        <ecNumber evidence="2 8">2.7.1.21</ecNumber>
    </recommendedName>
</protein>
<dbReference type="AlphaFoldDB" id="A0A7H0YH81"/>
<proteinExistence type="inferred from homology"/>
<comment type="catalytic activity">
    <reaction evidence="8">
        <text>thymidine + ATP = dTMP + ADP + H(+)</text>
        <dbReference type="Rhea" id="RHEA:19129"/>
        <dbReference type="ChEBI" id="CHEBI:15378"/>
        <dbReference type="ChEBI" id="CHEBI:17748"/>
        <dbReference type="ChEBI" id="CHEBI:30616"/>
        <dbReference type="ChEBI" id="CHEBI:63528"/>
        <dbReference type="ChEBI" id="CHEBI:456216"/>
        <dbReference type="EC" id="2.7.1.21"/>
    </reaction>
</comment>
<dbReference type="SUPFAM" id="SSF52540">
    <property type="entry name" value="P-loop containing nucleoside triphosphate hydrolases"/>
    <property type="match status" value="1"/>
</dbReference>
<geneLocation type="plasmid" evidence="10 11">
    <name>pPlas1</name>
</geneLocation>
<dbReference type="Gene3D" id="3.40.50.300">
    <property type="entry name" value="P-loop containing nucleotide triphosphate hydrolases"/>
    <property type="match status" value="1"/>
</dbReference>
<dbReference type="PANTHER" id="PTHR11441">
    <property type="entry name" value="THYMIDINE KINASE"/>
    <property type="match status" value="1"/>
</dbReference>
<keyword evidence="4 8" id="KW-0808">Transferase</keyword>
<dbReference type="InterPro" id="IPR001267">
    <property type="entry name" value="Thymidine_kinase"/>
</dbReference>
<evidence type="ECO:0000256" key="2">
    <source>
        <dbReference type="ARBA" id="ARBA00012118"/>
    </source>
</evidence>
<keyword evidence="5 8" id="KW-0547">Nucleotide-binding</keyword>
<sequence>MGAGKTKALVLIHDQLVSEGKEVVVFKHVNDIQRGGQVDKVTARDGSTVSGVVPLSTLSEILFFNTDQFHTVLIDEIQFFDDADTIPMLNALTISGIDVHVFGLDVTSDNTTFGVMGNVLAQSDRIEKLKPKCYRCEGDARISSFVGGEKDGDVHVGDLDEYKPICRRCYFEDMKLKKAPQQQVKAADKEHTFKFNCAGFSITFSVTDSQLAAAGYTIDEVNDINTEEGMTNLLEDLGLEIFI</sequence>
<dbReference type="GO" id="GO:0005524">
    <property type="term" value="F:ATP binding"/>
    <property type="evidence" value="ECO:0007669"/>
    <property type="project" value="UniProtKB-KW"/>
</dbReference>
<evidence type="ECO:0000313" key="11">
    <source>
        <dbReference type="Proteomes" id="UP000516384"/>
    </source>
</evidence>
<accession>A0A7H0YH81</accession>
<keyword evidence="7 8" id="KW-0067">ATP-binding</keyword>
<evidence type="ECO:0000256" key="5">
    <source>
        <dbReference type="ARBA" id="ARBA00022741"/>
    </source>
</evidence>
<reference evidence="10 11" key="1">
    <citation type="submission" date="2020-09" db="EMBL/GenBank/DDBJ databases">
        <title>Characterization of Paenibacillus peoriae strain ZF390 with broad-spectrum antimicrobial activity as a potential biocontrol agent.</title>
        <authorList>
            <person name="Li L."/>
            <person name="Zhao Y."/>
            <person name="Li B."/>
            <person name="Xie X."/>
        </authorList>
    </citation>
    <scope>NUCLEOTIDE SEQUENCE [LARGE SCALE GENOMIC DNA]</scope>
    <source>
        <strain evidence="10 11">ZF390</strain>
        <plasmid evidence="10 11">pPlas1</plasmid>
    </source>
</reference>
<evidence type="ECO:0000256" key="6">
    <source>
        <dbReference type="ARBA" id="ARBA00022777"/>
    </source>
</evidence>
<dbReference type="InterPro" id="IPR020633">
    <property type="entry name" value="Thymidine_kinase_CS"/>
</dbReference>
<evidence type="ECO:0000256" key="1">
    <source>
        <dbReference type="ARBA" id="ARBA00007587"/>
    </source>
</evidence>
<dbReference type="SUPFAM" id="SSF57716">
    <property type="entry name" value="Glucocorticoid receptor-like (DNA-binding domain)"/>
    <property type="match status" value="1"/>
</dbReference>
<organism evidence="10 11">
    <name type="scientific">Paenibacillus peoriae</name>
    <dbReference type="NCBI Taxonomy" id="59893"/>
    <lineage>
        <taxon>Bacteria</taxon>
        <taxon>Bacillati</taxon>
        <taxon>Bacillota</taxon>
        <taxon>Bacilli</taxon>
        <taxon>Bacillales</taxon>
        <taxon>Paenibacillaceae</taxon>
        <taxon>Paenibacillus</taxon>
    </lineage>
</organism>
<dbReference type="EC" id="2.7.1.21" evidence="2 8"/>